<reference evidence="2 3" key="1">
    <citation type="journal article" date="2014" name="Genome Announc.">
        <title>Complete Genome Sequence of Spiroplasma apis B31T (ATCC 33834), a Bacterium Associated with May Disease of Honeybees (Apis mellifera).</title>
        <authorList>
            <person name="Ku C."/>
            <person name="Lo W.S."/>
            <person name="Chen L.L."/>
            <person name="Kuo C.H."/>
        </authorList>
    </citation>
    <scope>NUCLEOTIDE SEQUENCE [LARGE SCALE GENOMIC DNA]</scope>
    <source>
        <strain evidence="2">B31</strain>
    </source>
</reference>
<evidence type="ECO:0000313" key="3">
    <source>
        <dbReference type="Proteomes" id="UP000018550"/>
    </source>
</evidence>
<accession>V5RHG6</accession>
<evidence type="ECO:0000256" key="1">
    <source>
        <dbReference type="SAM" id="Phobius"/>
    </source>
</evidence>
<evidence type="ECO:0008006" key="4">
    <source>
        <dbReference type="Google" id="ProtNLM"/>
    </source>
</evidence>
<dbReference type="PATRIC" id="fig|1276258.3.peg.256"/>
<dbReference type="AlphaFoldDB" id="V5RHG6"/>
<keyword evidence="1" id="KW-0472">Membrane</keyword>
<keyword evidence="1" id="KW-0812">Transmembrane</keyword>
<dbReference type="KEGG" id="sapi:SAPIS_v1c02610"/>
<dbReference type="RefSeq" id="WP_023789041.1">
    <property type="nucleotide sequence ID" value="NC_022998.1"/>
</dbReference>
<dbReference type="Proteomes" id="UP000018550">
    <property type="component" value="Chromosome"/>
</dbReference>
<feature type="transmembrane region" description="Helical" evidence="1">
    <location>
        <begin position="45"/>
        <end position="68"/>
    </location>
</feature>
<sequence length="235" mass="28033">MNNLKKKNVLFRVFISLVILHLVLITTGDSSGLVYLKYLNRNVSLLLQTLFLVIILFLIIFEFIKLLSKIELKIYEPSQWKELKFKKELILDLIQLTFLIAPFIIISLYDNFANIIVTTEIRFLYFYISLLSLIIIMNIIVFCLFVSYINIIKRLQILNHNIEIVYNFSTLNIETMFFSVLYFNWSVYEKDFDHIISTYMVNKNKDIMIKIKEMKSSFLNKYKKNIDPPRNTHQI</sequence>
<dbReference type="EMBL" id="CP006682">
    <property type="protein sequence ID" value="AHB36107.1"/>
    <property type="molecule type" value="Genomic_DNA"/>
</dbReference>
<gene>
    <name evidence="2" type="ORF">SAPIS_v1c02610</name>
</gene>
<dbReference type="HOGENOM" id="CLU_1179614_0_0_14"/>
<feature type="transmembrane region" description="Helical" evidence="1">
    <location>
        <begin position="89"/>
        <end position="109"/>
    </location>
</feature>
<keyword evidence="3" id="KW-1185">Reference proteome</keyword>
<feature type="transmembrane region" description="Helical" evidence="1">
    <location>
        <begin position="9"/>
        <end position="25"/>
    </location>
</feature>
<name>V5RHG6_SPIAP</name>
<evidence type="ECO:0000313" key="2">
    <source>
        <dbReference type="EMBL" id="AHB36107.1"/>
    </source>
</evidence>
<keyword evidence="1" id="KW-1133">Transmembrane helix</keyword>
<dbReference type="STRING" id="1276258.SAPIS_v1c02610"/>
<proteinExistence type="predicted"/>
<feature type="transmembrane region" description="Helical" evidence="1">
    <location>
        <begin position="124"/>
        <end position="152"/>
    </location>
</feature>
<organism evidence="2 3">
    <name type="scientific">Spiroplasma apis B31</name>
    <dbReference type="NCBI Taxonomy" id="1276258"/>
    <lineage>
        <taxon>Bacteria</taxon>
        <taxon>Bacillati</taxon>
        <taxon>Mycoplasmatota</taxon>
        <taxon>Mollicutes</taxon>
        <taxon>Entomoplasmatales</taxon>
        <taxon>Spiroplasmataceae</taxon>
        <taxon>Spiroplasma</taxon>
    </lineage>
</organism>
<protein>
    <recommendedName>
        <fullName evidence="4">Transmembrane protein</fullName>
    </recommendedName>
</protein>